<evidence type="ECO:0000256" key="1">
    <source>
        <dbReference type="PROSITE-ProRule" id="PRU00339"/>
    </source>
</evidence>
<sequence>MFAPKMQPSPGLVQYWAKLGDQWNQMGQDKQAYEYYKKAHEMSAQVFGPGHQTTRNLSARLGKIPQTR</sequence>
<dbReference type="PROSITE" id="PS50005">
    <property type="entry name" value="TPR"/>
    <property type="match status" value="1"/>
</dbReference>
<organism evidence="3 4">
    <name type="scientific">Candidatus Lambdaproteobacteria bacterium RIFOXYD2_FULL_50_16</name>
    <dbReference type="NCBI Taxonomy" id="1817772"/>
    <lineage>
        <taxon>Bacteria</taxon>
        <taxon>Pseudomonadati</taxon>
        <taxon>Pseudomonadota</taxon>
        <taxon>Candidatus Lambdaproteobacteria</taxon>
    </lineage>
</organism>
<proteinExistence type="predicted"/>
<protein>
    <submittedName>
        <fullName evidence="3">Uncharacterized protein</fullName>
    </submittedName>
</protein>
<accession>A0A1F6GBC4</accession>
<dbReference type="AlphaFoldDB" id="A0A1F6GBC4"/>
<evidence type="ECO:0000256" key="2">
    <source>
        <dbReference type="SAM" id="MobiDB-lite"/>
    </source>
</evidence>
<dbReference type="Gene3D" id="1.25.40.10">
    <property type="entry name" value="Tetratricopeptide repeat domain"/>
    <property type="match status" value="1"/>
</dbReference>
<dbReference type="EMBL" id="MFNE01000024">
    <property type="protein sequence ID" value="OGG95384.1"/>
    <property type="molecule type" value="Genomic_DNA"/>
</dbReference>
<evidence type="ECO:0000313" key="3">
    <source>
        <dbReference type="EMBL" id="OGG95384.1"/>
    </source>
</evidence>
<dbReference type="STRING" id="1817772.A2527_07645"/>
<evidence type="ECO:0000313" key="4">
    <source>
        <dbReference type="Proteomes" id="UP000178449"/>
    </source>
</evidence>
<comment type="caution">
    <text evidence="3">The sequence shown here is derived from an EMBL/GenBank/DDBJ whole genome shotgun (WGS) entry which is preliminary data.</text>
</comment>
<name>A0A1F6GBC4_9PROT</name>
<feature type="repeat" description="TPR" evidence="1">
    <location>
        <begin position="13"/>
        <end position="46"/>
    </location>
</feature>
<dbReference type="SUPFAM" id="SSF48452">
    <property type="entry name" value="TPR-like"/>
    <property type="match status" value="1"/>
</dbReference>
<dbReference type="InterPro" id="IPR019734">
    <property type="entry name" value="TPR_rpt"/>
</dbReference>
<reference evidence="3 4" key="1">
    <citation type="journal article" date="2016" name="Nat. Commun.">
        <title>Thousands of microbial genomes shed light on interconnected biogeochemical processes in an aquifer system.</title>
        <authorList>
            <person name="Anantharaman K."/>
            <person name="Brown C.T."/>
            <person name="Hug L.A."/>
            <person name="Sharon I."/>
            <person name="Castelle C.J."/>
            <person name="Probst A.J."/>
            <person name="Thomas B.C."/>
            <person name="Singh A."/>
            <person name="Wilkins M.J."/>
            <person name="Karaoz U."/>
            <person name="Brodie E.L."/>
            <person name="Williams K.H."/>
            <person name="Hubbard S.S."/>
            <person name="Banfield J.F."/>
        </authorList>
    </citation>
    <scope>NUCLEOTIDE SEQUENCE [LARGE SCALE GENOMIC DNA]</scope>
</reference>
<gene>
    <name evidence="3" type="ORF">A2527_07645</name>
</gene>
<feature type="region of interest" description="Disordered" evidence="2">
    <location>
        <begin position="47"/>
        <end position="68"/>
    </location>
</feature>
<dbReference type="Proteomes" id="UP000178449">
    <property type="component" value="Unassembled WGS sequence"/>
</dbReference>
<keyword evidence="1" id="KW-0802">TPR repeat</keyword>
<dbReference type="InterPro" id="IPR011990">
    <property type="entry name" value="TPR-like_helical_dom_sf"/>
</dbReference>